<dbReference type="PANTHER" id="PTHR31499">
    <property type="entry name" value="MYB FAMILY TRANSCRIPTION FACTOR PHL11"/>
    <property type="match status" value="1"/>
</dbReference>
<keyword evidence="10" id="KW-1185">Reference proteome</keyword>
<feature type="region of interest" description="Disordered" evidence="7">
    <location>
        <begin position="1"/>
        <end position="37"/>
    </location>
</feature>
<comment type="subcellular location">
    <subcellularLocation>
        <location evidence="1">Nucleus</location>
    </subcellularLocation>
</comment>
<accession>A0AAD4J253</accession>
<evidence type="ECO:0000256" key="4">
    <source>
        <dbReference type="ARBA" id="ARBA00023054"/>
    </source>
</evidence>
<feature type="domain" description="HTH myb-type" evidence="8">
    <location>
        <begin position="205"/>
        <end position="265"/>
    </location>
</feature>
<dbReference type="InterPro" id="IPR046955">
    <property type="entry name" value="PHR1-like"/>
</dbReference>
<keyword evidence="5" id="KW-0804">Transcription</keyword>
<dbReference type="Pfam" id="PF00249">
    <property type="entry name" value="Myb_DNA-binding"/>
    <property type="match status" value="1"/>
</dbReference>
<comment type="caution">
    <text evidence="9">The sequence shown here is derived from an EMBL/GenBank/DDBJ whole genome shotgun (WGS) entry which is preliminary data.</text>
</comment>
<evidence type="ECO:0000256" key="3">
    <source>
        <dbReference type="ARBA" id="ARBA00023015"/>
    </source>
</evidence>
<dbReference type="GO" id="GO:0003700">
    <property type="term" value="F:DNA-binding transcription factor activity"/>
    <property type="evidence" value="ECO:0007669"/>
    <property type="project" value="InterPro"/>
</dbReference>
<evidence type="ECO:0000313" key="10">
    <source>
        <dbReference type="Proteomes" id="UP001190926"/>
    </source>
</evidence>
<dbReference type="InterPro" id="IPR006447">
    <property type="entry name" value="Myb_dom_plants"/>
</dbReference>
<evidence type="ECO:0000256" key="2">
    <source>
        <dbReference type="ARBA" id="ARBA00006783"/>
    </source>
</evidence>
<dbReference type="NCBIfam" id="TIGR01557">
    <property type="entry name" value="myb_SHAQKYF"/>
    <property type="match status" value="1"/>
</dbReference>
<evidence type="ECO:0000256" key="5">
    <source>
        <dbReference type="ARBA" id="ARBA00023163"/>
    </source>
</evidence>
<dbReference type="AlphaFoldDB" id="A0AAD4J253"/>
<feature type="compositionally biased region" description="Polar residues" evidence="7">
    <location>
        <begin position="339"/>
        <end position="353"/>
    </location>
</feature>
<organism evidence="9 10">
    <name type="scientific">Perilla frutescens var. hirtella</name>
    <name type="common">Perilla citriodora</name>
    <name type="synonym">Perilla setoyensis</name>
    <dbReference type="NCBI Taxonomy" id="608512"/>
    <lineage>
        <taxon>Eukaryota</taxon>
        <taxon>Viridiplantae</taxon>
        <taxon>Streptophyta</taxon>
        <taxon>Embryophyta</taxon>
        <taxon>Tracheophyta</taxon>
        <taxon>Spermatophyta</taxon>
        <taxon>Magnoliopsida</taxon>
        <taxon>eudicotyledons</taxon>
        <taxon>Gunneridae</taxon>
        <taxon>Pentapetalae</taxon>
        <taxon>asterids</taxon>
        <taxon>lamiids</taxon>
        <taxon>Lamiales</taxon>
        <taxon>Lamiaceae</taxon>
        <taxon>Nepetoideae</taxon>
        <taxon>Elsholtzieae</taxon>
        <taxon>Perilla</taxon>
    </lineage>
</organism>
<dbReference type="FunFam" id="1.10.10.60:FF:000002">
    <property type="entry name" value="Myb family transcription factor"/>
    <property type="match status" value="1"/>
</dbReference>
<dbReference type="SUPFAM" id="SSF46689">
    <property type="entry name" value="Homeodomain-like"/>
    <property type="match status" value="1"/>
</dbReference>
<evidence type="ECO:0000259" key="8">
    <source>
        <dbReference type="PROSITE" id="PS51294"/>
    </source>
</evidence>
<protein>
    <submittedName>
        <fullName evidence="9">Myb-like HTH transcriptional regulator family protein</fullName>
    </submittedName>
</protein>
<sequence>MEGVQHSYGFPNGFPSQLPDFPQNPGAQSAPGGIFNPLESGQNVSQQQSFWPNNTMIGRIGSPNAAFYAAEAYMGLSRYDLQENNTTFKNPTPQSGMSFFGDSAPQTDQISNSQYISHNGSYRNDPFSCRLSENEQLLILREKLLGDLDDTDMRSPSPPFDPNQDLHVSQSVSASHFANMNRFGQQPQHLSTASGNNPGSPNVVTSSKTRIRWTQDLHDRFVDCVNRLGGPDKARPKAILQLMDTEGLTIFHVKSHLQKYRNVKTVPESVEGRSDKNTSANNVAQIDIETGMQIKEALQLQLDVQMRLHEQLEIQRNLQLSIEEQGKKLKMMLDLQQKTTQNLMDSTNSSSKSTLEDPEASASEGSDDNGFPIKID</sequence>
<reference evidence="9 10" key="1">
    <citation type="journal article" date="2021" name="Nat. Commun.">
        <title>Incipient diploidization of the medicinal plant Perilla within 10,000 years.</title>
        <authorList>
            <person name="Zhang Y."/>
            <person name="Shen Q."/>
            <person name="Leng L."/>
            <person name="Zhang D."/>
            <person name="Chen S."/>
            <person name="Shi Y."/>
            <person name="Ning Z."/>
            <person name="Chen S."/>
        </authorList>
    </citation>
    <scope>NUCLEOTIDE SEQUENCE [LARGE SCALE GENOMIC DNA]</scope>
    <source>
        <strain evidence="10">cv. PC099</strain>
    </source>
</reference>
<dbReference type="Proteomes" id="UP001190926">
    <property type="component" value="Unassembled WGS sequence"/>
</dbReference>
<dbReference type="GO" id="GO:0005634">
    <property type="term" value="C:nucleus"/>
    <property type="evidence" value="ECO:0007669"/>
    <property type="project" value="UniProtKB-SubCell"/>
</dbReference>
<dbReference type="InterPro" id="IPR025756">
    <property type="entry name" value="Myb_CC_LHEQLE"/>
</dbReference>
<dbReference type="PANTHER" id="PTHR31499:SF80">
    <property type="entry name" value="HTH MYB-TYPE DOMAIN-CONTAINING PROTEIN"/>
    <property type="match status" value="1"/>
</dbReference>
<proteinExistence type="inferred from homology"/>
<keyword evidence="3" id="KW-0805">Transcription regulation</keyword>
<keyword evidence="6" id="KW-0539">Nucleus</keyword>
<evidence type="ECO:0000256" key="6">
    <source>
        <dbReference type="ARBA" id="ARBA00023242"/>
    </source>
</evidence>
<dbReference type="InterPro" id="IPR001005">
    <property type="entry name" value="SANT/Myb"/>
</dbReference>
<evidence type="ECO:0000256" key="7">
    <source>
        <dbReference type="SAM" id="MobiDB-lite"/>
    </source>
</evidence>
<name>A0AAD4J253_PERFH</name>
<dbReference type="Gene3D" id="1.10.10.60">
    <property type="entry name" value="Homeodomain-like"/>
    <property type="match status" value="1"/>
</dbReference>
<dbReference type="InterPro" id="IPR017930">
    <property type="entry name" value="Myb_dom"/>
</dbReference>
<keyword evidence="4" id="KW-0175">Coiled coil</keyword>
<feature type="region of interest" description="Disordered" evidence="7">
    <location>
        <begin position="187"/>
        <end position="207"/>
    </location>
</feature>
<dbReference type="GO" id="GO:0003677">
    <property type="term" value="F:DNA binding"/>
    <property type="evidence" value="ECO:0007669"/>
    <property type="project" value="InterPro"/>
</dbReference>
<dbReference type="Pfam" id="PF14379">
    <property type="entry name" value="Myb_CC_LHEQLE"/>
    <property type="match status" value="1"/>
</dbReference>
<evidence type="ECO:0000313" key="9">
    <source>
        <dbReference type="EMBL" id="KAH6825812.1"/>
    </source>
</evidence>
<dbReference type="EMBL" id="SDAM02000170">
    <property type="protein sequence ID" value="KAH6825812.1"/>
    <property type="molecule type" value="Genomic_DNA"/>
</dbReference>
<feature type="region of interest" description="Disordered" evidence="7">
    <location>
        <begin position="336"/>
        <end position="376"/>
    </location>
</feature>
<dbReference type="InterPro" id="IPR009057">
    <property type="entry name" value="Homeodomain-like_sf"/>
</dbReference>
<comment type="similarity">
    <text evidence="2">Belongs to the MYB-CC family.</text>
</comment>
<evidence type="ECO:0000256" key="1">
    <source>
        <dbReference type="ARBA" id="ARBA00004123"/>
    </source>
</evidence>
<dbReference type="PROSITE" id="PS51294">
    <property type="entry name" value="HTH_MYB"/>
    <property type="match status" value="1"/>
</dbReference>
<gene>
    <name evidence="9" type="ORF">C2S53_008017</name>
</gene>